<reference evidence="2 3" key="1">
    <citation type="submission" date="2021-04" db="EMBL/GenBank/DDBJ databases">
        <authorList>
            <person name="Bliznina A."/>
        </authorList>
    </citation>
    <scope>NUCLEOTIDE SEQUENCE [LARGE SCALE GENOMIC DNA]</scope>
</reference>
<feature type="transmembrane region" description="Helical" evidence="1">
    <location>
        <begin position="127"/>
        <end position="151"/>
    </location>
</feature>
<feature type="transmembrane region" description="Helical" evidence="1">
    <location>
        <begin position="40"/>
        <end position="62"/>
    </location>
</feature>
<keyword evidence="1" id="KW-1133">Transmembrane helix</keyword>
<feature type="transmembrane region" description="Helical" evidence="1">
    <location>
        <begin position="88"/>
        <end position="115"/>
    </location>
</feature>
<dbReference type="EMBL" id="OU015568">
    <property type="protein sequence ID" value="CAG5083940.1"/>
    <property type="molecule type" value="Genomic_DNA"/>
</dbReference>
<proteinExistence type="predicted"/>
<sequence length="440" mass="50999">MACLLFGLKPVLVVWPSVYLWYEYTTSEDMAVDPDPTVSAFFLGLAYIQLGLHLLTITLILVSQSRDVGRKDDDGQQKKFANSRFWRVVFRLLIQYPIIPELLRGINILAIYFYYTRYLFPGQNAHVWNFVYLVATFIFLLPGILSAFHAFQMKLFPKTSFFQFYRNQWSIDPTSKRRKFHEICCQCAEYGFFMRINYYVFEVMKMIQLISLALQLILTSLITRHSWRYVQGADQLQGVKSSVSNFDPPSYARFTEPYSTRLLDNSCSSLSSVESFHIGPVPLNDLLKGKCMLPAEWVLFVFGILMISLGIISLILLVIGFDPTTEELEEKLKPEEDDEYNFITPAQRARSEPQNNNCRRISEDVTAQYNQENVNQSNNRNEELNLLVRDRVVPLQNSFQNASSEIGYVEPNNGPAYEEPYRLNQRRYSNDSFDTVTVVN</sequence>
<accession>A0ABN7RUZ5</accession>
<name>A0ABN7RUZ5_OIKDI</name>
<keyword evidence="1" id="KW-0812">Transmembrane</keyword>
<keyword evidence="3" id="KW-1185">Reference proteome</keyword>
<gene>
    <name evidence="2" type="ORF">OKIOD_LOCUS2063</name>
</gene>
<evidence type="ECO:0000313" key="3">
    <source>
        <dbReference type="Proteomes" id="UP001158576"/>
    </source>
</evidence>
<protein>
    <submittedName>
        <fullName evidence="2">Oidioi.mRNA.OKI2018_I69.PAR.g10505.t1.cds</fullName>
    </submittedName>
</protein>
<evidence type="ECO:0000313" key="2">
    <source>
        <dbReference type="EMBL" id="CAG5083940.1"/>
    </source>
</evidence>
<dbReference type="Proteomes" id="UP001158576">
    <property type="component" value="Chromosome PAR"/>
</dbReference>
<organism evidence="2 3">
    <name type="scientific">Oikopleura dioica</name>
    <name type="common">Tunicate</name>
    <dbReference type="NCBI Taxonomy" id="34765"/>
    <lineage>
        <taxon>Eukaryota</taxon>
        <taxon>Metazoa</taxon>
        <taxon>Chordata</taxon>
        <taxon>Tunicata</taxon>
        <taxon>Appendicularia</taxon>
        <taxon>Copelata</taxon>
        <taxon>Oikopleuridae</taxon>
        <taxon>Oikopleura</taxon>
    </lineage>
</organism>
<keyword evidence="1" id="KW-0472">Membrane</keyword>
<evidence type="ECO:0000256" key="1">
    <source>
        <dbReference type="SAM" id="Phobius"/>
    </source>
</evidence>
<feature type="transmembrane region" description="Helical" evidence="1">
    <location>
        <begin position="297"/>
        <end position="321"/>
    </location>
</feature>